<proteinExistence type="predicted"/>
<sequence length="392" mass="44357">MAAVFSMDDFDTEEDVAKSPETKKRAPYICISGIHLPDFNYPDKGPLVFEGQLPRRKIDIHVIVDAPRGGEVARDKVIHCATHTSEDGLRIFLLQLMIAYLFAKKDRIAQVTVKYDAKYNKEAMDVFNMIPRDMTREMLKINPPKDKSFLPPHLPPAPKTDGNRFGEDVVEAFSFNVKPYLERKSGESLANGIRIVVSAIHFIRSAFKSPCIRWAETVTEVLVALNRLLKHNHADADVRKSRQTFSRKLLEQNQDFVVDCAAQAVRAQRSDNLERPQAPVRVPNEADMLYNMALVAGECNVDEEIVMRNAVLAWQLDPGIPGYEDMASLWVREMKSSAGTMDRVCAMCRGTAVMPPAFEYHTSSMDCGHVFHTQCCIPWKYILKKKCPVCHD</sequence>
<feature type="domain" description="RING-type" evidence="2">
    <location>
        <begin position="345"/>
        <end position="391"/>
    </location>
</feature>
<dbReference type="EMBL" id="SRPY01001089">
    <property type="protein sequence ID" value="KAG5914634.1"/>
    <property type="molecule type" value="Genomic_DNA"/>
</dbReference>
<evidence type="ECO:0000259" key="2">
    <source>
        <dbReference type="PROSITE" id="PS50089"/>
    </source>
</evidence>
<dbReference type="SUPFAM" id="SSF57850">
    <property type="entry name" value="RING/U-box"/>
    <property type="match status" value="1"/>
</dbReference>
<keyword evidence="4" id="KW-1185">Reference proteome</keyword>
<reference evidence="3" key="1">
    <citation type="journal article" date="2020" name="bioRxiv">
        <title>Whole genome comparisons of ergot fungi reveals the divergence and evolution of species within the genus Claviceps are the result of varying mechanisms driving genome evolution and host range expansion.</title>
        <authorList>
            <person name="Wyka S.A."/>
            <person name="Mondo S.J."/>
            <person name="Liu M."/>
            <person name="Dettman J."/>
            <person name="Nalam V."/>
            <person name="Broders K.D."/>
        </authorList>
    </citation>
    <scope>NUCLEOTIDE SEQUENCE</scope>
    <source>
        <strain evidence="3">CCC 489</strain>
    </source>
</reference>
<evidence type="ECO:0000256" key="1">
    <source>
        <dbReference type="PROSITE-ProRule" id="PRU00175"/>
    </source>
</evidence>
<dbReference type="Gene3D" id="3.30.40.10">
    <property type="entry name" value="Zinc/RING finger domain, C3HC4 (zinc finger)"/>
    <property type="match status" value="1"/>
</dbReference>
<protein>
    <recommendedName>
        <fullName evidence="2">RING-type domain-containing protein</fullName>
    </recommendedName>
</protein>
<organism evidence="3 4">
    <name type="scientific">Claviceps africana</name>
    <dbReference type="NCBI Taxonomy" id="83212"/>
    <lineage>
        <taxon>Eukaryota</taxon>
        <taxon>Fungi</taxon>
        <taxon>Dikarya</taxon>
        <taxon>Ascomycota</taxon>
        <taxon>Pezizomycotina</taxon>
        <taxon>Sordariomycetes</taxon>
        <taxon>Hypocreomycetidae</taxon>
        <taxon>Hypocreales</taxon>
        <taxon>Clavicipitaceae</taxon>
        <taxon>Claviceps</taxon>
    </lineage>
</organism>
<evidence type="ECO:0000313" key="4">
    <source>
        <dbReference type="Proteomes" id="UP000811619"/>
    </source>
</evidence>
<comment type="caution">
    <text evidence="3">The sequence shown here is derived from an EMBL/GenBank/DDBJ whole genome shotgun (WGS) entry which is preliminary data.</text>
</comment>
<dbReference type="InterPro" id="IPR013083">
    <property type="entry name" value="Znf_RING/FYVE/PHD"/>
</dbReference>
<gene>
    <name evidence="3" type="ORF">E4U42_000376</name>
</gene>
<dbReference type="GO" id="GO:0008270">
    <property type="term" value="F:zinc ion binding"/>
    <property type="evidence" value="ECO:0007669"/>
    <property type="project" value="UniProtKB-KW"/>
</dbReference>
<keyword evidence="1" id="KW-0862">Zinc</keyword>
<keyword evidence="1" id="KW-0863">Zinc-finger</keyword>
<evidence type="ECO:0000313" key="3">
    <source>
        <dbReference type="EMBL" id="KAG5914634.1"/>
    </source>
</evidence>
<dbReference type="OrthoDB" id="21204at2759"/>
<accession>A0A8K0J0N1</accession>
<dbReference type="PROSITE" id="PS50089">
    <property type="entry name" value="ZF_RING_2"/>
    <property type="match status" value="1"/>
</dbReference>
<name>A0A8K0J0N1_9HYPO</name>
<keyword evidence="1" id="KW-0479">Metal-binding</keyword>
<dbReference type="AlphaFoldDB" id="A0A8K0J0N1"/>
<dbReference type="Proteomes" id="UP000811619">
    <property type="component" value="Unassembled WGS sequence"/>
</dbReference>
<dbReference type="InterPro" id="IPR001841">
    <property type="entry name" value="Znf_RING"/>
</dbReference>